<keyword evidence="5" id="KW-0808">Transferase</keyword>
<dbReference type="RefSeq" id="WP_128746510.1">
    <property type="nucleotide sequence ID" value="NZ_CP035281.1"/>
</dbReference>
<keyword evidence="7" id="KW-0443">Lipid metabolism</keyword>
<evidence type="ECO:0000256" key="7">
    <source>
        <dbReference type="ARBA" id="ARBA00023098"/>
    </source>
</evidence>
<dbReference type="EMBL" id="CP035281">
    <property type="protein sequence ID" value="QAT43802.1"/>
    <property type="molecule type" value="Genomic_DNA"/>
</dbReference>
<evidence type="ECO:0000256" key="2">
    <source>
        <dbReference type="ARBA" id="ARBA00008642"/>
    </source>
</evidence>
<dbReference type="Pfam" id="PF08541">
    <property type="entry name" value="ACP_syn_III_C"/>
    <property type="match status" value="1"/>
</dbReference>
<comment type="pathway">
    <text evidence="1">Lipid metabolism.</text>
</comment>
<keyword evidence="3" id="KW-0963">Cytoplasm</keyword>
<evidence type="ECO:0000313" key="13">
    <source>
        <dbReference type="Proteomes" id="UP000287601"/>
    </source>
</evidence>
<evidence type="ECO:0000256" key="5">
    <source>
        <dbReference type="ARBA" id="ARBA00022679"/>
    </source>
</evidence>
<proteinExistence type="inferred from homology"/>
<dbReference type="KEGG" id="amij:EQM06_11540"/>
<dbReference type="NCBIfam" id="NF006829">
    <property type="entry name" value="PRK09352.1"/>
    <property type="match status" value="1"/>
</dbReference>
<dbReference type="InterPro" id="IPR016039">
    <property type="entry name" value="Thiolase-like"/>
</dbReference>
<protein>
    <submittedName>
        <fullName evidence="12">Ketoacyl-ACP synthase III</fullName>
    </submittedName>
</protein>
<dbReference type="OrthoDB" id="9815506at2"/>
<dbReference type="GO" id="GO:0004315">
    <property type="term" value="F:3-oxoacyl-[acyl-carrier-protein] synthase activity"/>
    <property type="evidence" value="ECO:0007669"/>
    <property type="project" value="InterPro"/>
</dbReference>
<dbReference type="InterPro" id="IPR004655">
    <property type="entry name" value="FabH"/>
</dbReference>
<evidence type="ECO:0000256" key="9">
    <source>
        <dbReference type="ARBA" id="ARBA00023315"/>
    </source>
</evidence>
<evidence type="ECO:0000256" key="6">
    <source>
        <dbReference type="ARBA" id="ARBA00022832"/>
    </source>
</evidence>
<evidence type="ECO:0000256" key="3">
    <source>
        <dbReference type="ARBA" id="ARBA00022490"/>
    </source>
</evidence>
<accession>A0A410PXU5</accession>
<name>A0A410PXU5_9FIRM</name>
<evidence type="ECO:0000256" key="8">
    <source>
        <dbReference type="ARBA" id="ARBA00023160"/>
    </source>
</evidence>
<dbReference type="PANTHER" id="PTHR34069:SF2">
    <property type="entry name" value="BETA-KETOACYL-[ACYL-CARRIER-PROTEIN] SYNTHASE III"/>
    <property type="match status" value="1"/>
</dbReference>
<dbReference type="InterPro" id="IPR013747">
    <property type="entry name" value="ACP_syn_III_C"/>
</dbReference>
<feature type="domain" description="Beta-ketoacyl-[acyl-carrier-protein] synthase III C-terminal" evidence="10">
    <location>
        <begin position="245"/>
        <end position="333"/>
    </location>
</feature>
<dbReference type="NCBIfam" id="TIGR00747">
    <property type="entry name" value="fabH"/>
    <property type="match status" value="1"/>
</dbReference>
<dbReference type="Gene3D" id="3.40.47.10">
    <property type="match status" value="1"/>
</dbReference>
<dbReference type="Pfam" id="PF08545">
    <property type="entry name" value="ACP_syn_III"/>
    <property type="match status" value="1"/>
</dbReference>
<dbReference type="SUPFAM" id="SSF53901">
    <property type="entry name" value="Thiolase-like"/>
    <property type="match status" value="1"/>
</dbReference>
<evidence type="ECO:0000259" key="10">
    <source>
        <dbReference type="Pfam" id="PF08541"/>
    </source>
</evidence>
<keyword evidence="13" id="KW-1185">Reference proteome</keyword>
<keyword evidence="4" id="KW-0444">Lipid biosynthesis</keyword>
<evidence type="ECO:0000313" key="12">
    <source>
        <dbReference type="EMBL" id="QAT43802.1"/>
    </source>
</evidence>
<evidence type="ECO:0000256" key="4">
    <source>
        <dbReference type="ARBA" id="ARBA00022516"/>
    </source>
</evidence>
<feature type="domain" description="Beta-ketoacyl-[acyl-carrier-protein] synthase III N-terminal" evidence="11">
    <location>
        <begin position="103"/>
        <end position="188"/>
    </location>
</feature>
<dbReference type="InterPro" id="IPR013751">
    <property type="entry name" value="ACP_syn_III_N"/>
</dbReference>
<gene>
    <name evidence="12" type="ORF">EQM06_11540</name>
</gene>
<keyword evidence="9" id="KW-0012">Acyltransferase</keyword>
<dbReference type="GO" id="GO:0044550">
    <property type="term" value="P:secondary metabolite biosynthetic process"/>
    <property type="evidence" value="ECO:0007669"/>
    <property type="project" value="TreeGrafter"/>
</dbReference>
<reference evidence="12 13" key="1">
    <citation type="submission" date="2019-01" db="EMBL/GenBank/DDBJ databases">
        <title>Draft genomes of a novel of Aminipila strains.</title>
        <authorList>
            <person name="Ma S."/>
        </authorList>
    </citation>
    <scope>NUCLEOTIDE SEQUENCE [LARGE SCALE GENOMIC DNA]</scope>
    <source>
        <strain evidence="13">JN-39</strain>
    </source>
</reference>
<dbReference type="Proteomes" id="UP000287601">
    <property type="component" value="Chromosome"/>
</dbReference>
<sequence>MGIIIKKAGKALPGLIVKNEALNKFVNTDNEWIVARTGIEERRVATKESALDLAVSAAKLALAQENYDEIGLVIVATVTPDKLVPSMGALVKKELGLNNAVAFDINTACSGFIYGIWIAEALIKNGMAGSNRGTTTNSIDKALIIGVERLSRIVDWTDRSTCILFGDGAGAALLENNPCEKGILASFVKNYDDVTDSLSCGMEYLKTPFTDEDRDNPEKQHLSMQGSQVFKFAVHAIGEVMEKSLELAGLTADDITYFVPHQANLRIISAAAKRFKQPIEKFQISLGETGNVSAASVPMALYDIMDTEKLKKGDKIMLMGFGGGLSAGAVIFEL</sequence>
<keyword evidence="8" id="KW-0275">Fatty acid biosynthesis</keyword>
<evidence type="ECO:0000256" key="1">
    <source>
        <dbReference type="ARBA" id="ARBA00005189"/>
    </source>
</evidence>
<comment type="similarity">
    <text evidence="2">Belongs to the thiolase-like superfamily. FabH family.</text>
</comment>
<dbReference type="PANTHER" id="PTHR34069">
    <property type="entry name" value="3-OXOACYL-[ACYL-CARRIER-PROTEIN] SYNTHASE 3"/>
    <property type="match status" value="1"/>
</dbReference>
<dbReference type="CDD" id="cd00830">
    <property type="entry name" value="KAS_III"/>
    <property type="match status" value="1"/>
</dbReference>
<evidence type="ECO:0000259" key="11">
    <source>
        <dbReference type="Pfam" id="PF08545"/>
    </source>
</evidence>
<dbReference type="GO" id="GO:0006633">
    <property type="term" value="P:fatty acid biosynthetic process"/>
    <property type="evidence" value="ECO:0007669"/>
    <property type="project" value="UniProtKB-KW"/>
</dbReference>
<dbReference type="AlphaFoldDB" id="A0A410PXU5"/>
<keyword evidence="6" id="KW-0276">Fatty acid metabolism</keyword>
<organism evidence="12 13">
    <name type="scientific">Aminipila luticellarii</name>
    <dbReference type="NCBI Taxonomy" id="2507160"/>
    <lineage>
        <taxon>Bacteria</taxon>
        <taxon>Bacillati</taxon>
        <taxon>Bacillota</taxon>
        <taxon>Clostridia</taxon>
        <taxon>Peptostreptococcales</taxon>
        <taxon>Anaerovoracaceae</taxon>
        <taxon>Aminipila</taxon>
    </lineage>
</organism>